<dbReference type="Proteomes" id="UP001254759">
    <property type="component" value="Unassembled WGS sequence"/>
</dbReference>
<evidence type="ECO:0000259" key="3">
    <source>
        <dbReference type="Pfam" id="PF13505"/>
    </source>
</evidence>
<dbReference type="InterPro" id="IPR027385">
    <property type="entry name" value="Beta-barrel_OMP"/>
</dbReference>
<gene>
    <name evidence="4" type="ORF">J2W94_001950</name>
</gene>
<evidence type="ECO:0000313" key="4">
    <source>
        <dbReference type="EMBL" id="MDR6841665.1"/>
    </source>
</evidence>
<feature type="domain" description="Outer membrane protein beta-barrel" evidence="3">
    <location>
        <begin position="9"/>
        <end position="178"/>
    </location>
</feature>
<keyword evidence="5" id="KW-1185">Reference proteome</keyword>
<feature type="signal peptide" evidence="2">
    <location>
        <begin position="1"/>
        <end position="22"/>
    </location>
</feature>
<dbReference type="InterPro" id="IPR026364">
    <property type="entry name" value="Ax21"/>
</dbReference>
<protein>
    <submittedName>
        <fullName evidence="4">Ax21 family sulfation-dependent quorum factor</fullName>
    </submittedName>
</protein>
<evidence type="ECO:0000256" key="1">
    <source>
        <dbReference type="ARBA" id="ARBA00022729"/>
    </source>
</evidence>
<evidence type="ECO:0000313" key="5">
    <source>
        <dbReference type="Proteomes" id="UP001254759"/>
    </source>
</evidence>
<accession>A0ABU1RTN1</accession>
<keyword evidence="1 2" id="KW-0732">Signal</keyword>
<sequence length="196" mass="21420">MKKSLLALSLLSALTLSAAASAAEGVSYNYVEGGYTATNLKDSPDSDGWGLNGSVAIAPNFHVFAGYNNQDLKDTNYGYDQWRVGVGYNHEISQKVDLVTRVAYEKFKGDDFTVGDVRFPGDDLDGYSAEVGVRAALIPNLEGYAMAGYEDGKDYDGDFYGRLGAQVKFNPNWGITGDVKFADNDTQWFVGPRFTW</sequence>
<proteinExistence type="predicted"/>
<dbReference type="EMBL" id="JAVDTT010000002">
    <property type="protein sequence ID" value="MDR6841665.1"/>
    <property type="molecule type" value="Genomic_DNA"/>
</dbReference>
<dbReference type="Gene3D" id="2.40.160.10">
    <property type="entry name" value="Porin"/>
    <property type="match status" value="1"/>
</dbReference>
<dbReference type="SUPFAM" id="SSF56935">
    <property type="entry name" value="Porins"/>
    <property type="match status" value="1"/>
</dbReference>
<feature type="chain" id="PRO_5045724568" evidence="2">
    <location>
        <begin position="23"/>
        <end position="196"/>
    </location>
</feature>
<dbReference type="InterPro" id="IPR023614">
    <property type="entry name" value="Porin_dom_sf"/>
</dbReference>
<dbReference type="RefSeq" id="WP_310092659.1">
    <property type="nucleotide sequence ID" value="NZ_JAVDTT010000002.1"/>
</dbReference>
<name>A0ABU1RTN1_9GAMM</name>
<evidence type="ECO:0000256" key="2">
    <source>
        <dbReference type="SAM" id="SignalP"/>
    </source>
</evidence>
<dbReference type="Pfam" id="PF13505">
    <property type="entry name" value="OMP_b-brl"/>
    <property type="match status" value="1"/>
</dbReference>
<organism evidence="4 5">
    <name type="scientific">Pseudoxanthomonas sacheonensis</name>
    <dbReference type="NCBI Taxonomy" id="443615"/>
    <lineage>
        <taxon>Bacteria</taxon>
        <taxon>Pseudomonadati</taxon>
        <taxon>Pseudomonadota</taxon>
        <taxon>Gammaproteobacteria</taxon>
        <taxon>Lysobacterales</taxon>
        <taxon>Lysobacteraceae</taxon>
        <taxon>Pseudoxanthomonas</taxon>
    </lineage>
</organism>
<comment type="caution">
    <text evidence="4">The sequence shown here is derived from an EMBL/GenBank/DDBJ whole genome shotgun (WGS) entry which is preliminary data.</text>
</comment>
<dbReference type="NCBIfam" id="NF041455">
    <property type="entry name" value="DSF_Ax21"/>
    <property type="match status" value="1"/>
</dbReference>
<reference evidence="4 5" key="1">
    <citation type="submission" date="2023-07" db="EMBL/GenBank/DDBJ databases">
        <title>Sorghum-associated microbial communities from plants grown in Nebraska, USA.</title>
        <authorList>
            <person name="Schachtman D."/>
        </authorList>
    </citation>
    <scope>NUCLEOTIDE SEQUENCE [LARGE SCALE GENOMIC DNA]</scope>
    <source>
        <strain evidence="4 5">BE107</strain>
    </source>
</reference>